<proteinExistence type="predicted"/>
<dbReference type="Proteomes" id="UP000198889">
    <property type="component" value="Unassembled WGS sequence"/>
</dbReference>
<protein>
    <submittedName>
        <fullName evidence="1">Uncharacterized protein</fullName>
    </submittedName>
</protein>
<dbReference type="STRING" id="177413.SAMN05660859_0022"/>
<evidence type="ECO:0000313" key="2">
    <source>
        <dbReference type="Proteomes" id="UP000198889"/>
    </source>
</evidence>
<accession>A0A1G4UP21</accession>
<organism evidence="1 2">
    <name type="scientific">Ancylobacter rudongensis</name>
    <dbReference type="NCBI Taxonomy" id="177413"/>
    <lineage>
        <taxon>Bacteria</taxon>
        <taxon>Pseudomonadati</taxon>
        <taxon>Pseudomonadota</taxon>
        <taxon>Alphaproteobacteria</taxon>
        <taxon>Hyphomicrobiales</taxon>
        <taxon>Xanthobacteraceae</taxon>
        <taxon>Ancylobacter</taxon>
    </lineage>
</organism>
<keyword evidence="2" id="KW-1185">Reference proteome</keyword>
<dbReference type="AlphaFoldDB" id="A0A1G4UP21"/>
<dbReference type="EMBL" id="FMTP01000010">
    <property type="protein sequence ID" value="SCW95416.1"/>
    <property type="molecule type" value="Genomic_DNA"/>
</dbReference>
<evidence type="ECO:0000313" key="1">
    <source>
        <dbReference type="EMBL" id="SCW95416.1"/>
    </source>
</evidence>
<sequence length="129" mass="14044">MTSSPSPPGPTDLETAAQVIRAALDANPRLASSLVPGWVLVRPTRPKRVASAGNLSVARAARTAAIRRHATETMSIIRGIRSDHPGISVAGLYYELNKARHLTFNKQAWTVSRVQRFLETYDDDQSPAP</sequence>
<name>A0A1G4UP21_9HYPH</name>
<gene>
    <name evidence="1" type="ORF">SAMN05660859_0022</name>
</gene>
<reference evidence="2" key="1">
    <citation type="submission" date="2016-10" db="EMBL/GenBank/DDBJ databases">
        <authorList>
            <person name="Varghese N."/>
            <person name="Submissions S."/>
        </authorList>
    </citation>
    <scope>NUCLEOTIDE SEQUENCE [LARGE SCALE GENOMIC DNA]</scope>
    <source>
        <strain evidence="2">CGMCC 1.1761</strain>
    </source>
</reference>